<evidence type="ECO:0000256" key="6">
    <source>
        <dbReference type="ARBA" id="ARBA00022833"/>
    </source>
</evidence>
<dbReference type="Pfam" id="PF12826">
    <property type="entry name" value="HHH_2"/>
    <property type="match status" value="1"/>
</dbReference>
<dbReference type="Gene3D" id="6.20.10.30">
    <property type="match status" value="1"/>
</dbReference>
<feature type="binding site" evidence="12">
    <location>
        <position position="178"/>
    </location>
    <ligand>
        <name>NAD(+)</name>
        <dbReference type="ChEBI" id="CHEBI:57540"/>
    </ligand>
</feature>
<keyword evidence="4 12" id="KW-0479">Metal-binding</keyword>
<keyword evidence="8 12" id="KW-0520">NAD</keyword>
<evidence type="ECO:0000256" key="8">
    <source>
        <dbReference type="ARBA" id="ARBA00023027"/>
    </source>
</evidence>
<evidence type="ECO:0000256" key="5">
    <source>
        <dbReference type="ARBA" id="ARBA00022763"/>
    </source>
</evidence>
<dbReference type="EMBL" id="JAJIAO010000002">
    <property type="protein sequence ID" value="MCK8624317.1"/>
    <property type="molecule type" value="Genomic_DNA"/>
</dbReference>
<gene>
    <name evidence="12 14" type="primary">ligA</name>
    <name evidence="14" type="ORF">LNP07_02155</name>
</gene>
<dbReference type="InterPro" id="IPR013839">
    <property type="entry name" value="DNAligase_adenylation"/>
</dbReference>
<dbReference type="InterPro" id="IPR041663">
    <property type="entry name" value="DisA/LigA_HHH"/>
</dbReference>
<dbReference type="SUPFAM" id="SSF52113">
    <property type="entry name" value="BRCT domain"/>
    <property type="match status" value="1"/>
</dbReference>
<dbReference type="Gene3D" id="3.30.470.30">
    <property type="entry name" value="DNA ligase/mRNA capping enzyme"/>
    <property type="match status" value="1"/>
</dbReference>
<reference evidence="14 15" key="1">
    <citation type="submission" date="2021-11" db="EMBL/GenBank/DDBJ databases">
        <title>Comparative genomics of bee honey and flower isolates.</title>
        <authorList>
            <person name="Bechtner J.D."/>
            <person name="Gallus M.K."/>
            <person name="Ehrmann M."/>
        </authorList>
    </citation>
    <scope>NUCLEOTIDE SEQUENCE [LARGE SCALE GENOMIC DNA]</scope>
    <source>
        <strain evidence="14 15">M161</strain>
    </source>
</reference>
<dbReference type="PIRSF" id="PIRSF001604">
    <property type="entry name" value="LigA"/>
    <property type="match status" value="1"/>
</dbReference>
<dbReference type="InterPro" id="IPR003583">
    <property type="entry name" value="Hlx-hairpin-Hlx_DNA-bd_motif"/>
</dbReference>
<keyword evidence="7 12" id="KW-0460">Magnesium</keyword>
<evidence type="ECO:0000259" key="13">
    <source>
        <dbReference type="PROSITE" id="PS50172"/>
    </source>
</evidence>
<dbReference type="InterPro" id="IPR004150">
    <property type="entry name" value="NAD_DNA_ligase_OB"/>
</dbReference>
<dbReference type="PROSITE" id="PS50172">
    <property type="entry name" value="BRCT"/>
    <property type="match status" value="1"/>
</dbReference>
<evidence type="ECO:0000256" key="11">
    <source>
        <dbReference type="ARBA" id="ARBA00034005"/>
    </source>
</evidence>
<comment type="catalytic activity">
    <reaction evidence="11 12">
        <text>NAD(+) + (deoxyribonucleotide)n-3'-hydroxyl + 5'-phospho-(deoxyribonucleotide)m = (deoxyribonucleotide)n+m + AMP + beta-nicotinamide D-nucleotide.</text>
        <dbReference type="EC" id="6.5.1.2"/>
    </reaction>
</comment>
<dbReference type="InterPro" id="IPR036420">
    <property type="entry name" value="BRCT_dom_sf"/>
</dbReference>
<evidence type="ECO:0000256" key="12">
    <source>
        <dbReference type="HAMAP-Rule" id="MF_01588"/>
    </source>
</evidence>
<evidence type="ECO:0000256" key="2">
    <source>
        <dbReference type="ARBA" id="ARBA00022598"/>
    </source>
</evidence>
<dbReference type="PROSITE" id="PS01055">
    <property type="entry name" value="DNA_LIGASE_N1"/>
    <property type="match status" value="1"/>
</dbReference>
<keyword evidence="5 12" id="KW-0227">DNA damage</keyword>
<accession>A0ABT0I0G8</accession>
<dbReference type="CDD" id="cd17748">
    <property type="entry name" value="BRCT_DNA_ligase_like"/>
    <property type="match status" value="1"/>
</dbReference>
<dbReference type="InterPro" id="IPR013840">
    <property type="entry name" value="DNAligase_N"/>
</dbReference>
<feature type="binding site" evidence="12">
    <location>
        <begin position="91"/>
        <end position="92"/>
    </location>
    <ligand>
        <name>NAD(+)</name>
        <dbReference type="ChEBI" id="CHEBI:57540"/>
    </ligand>
</feature>
<evidence type="ECO:0000256" key="9">
    <source>
        <dbReference type="ARBA" id="ARBA00023204"/>
    </source>
</evidence>
<keyword evidence="15" id="KW-1185">Reference proteome</keyword>
<feature type="binding site" evidence="12">
    <location>
        <position position="318"/>
    </location>
    <ligand>
        <name>NAD(+)</name>
        <dbReference type="ChEBI" id="CHEBI:57540"/>
    </ligand>
</feature>
<evidence type="ECO:0000313" key="15">
    <source>
        <dbReference type="Proteomes" id="UP001522905"/>
    </source>
</evidence>
<dbReference type="SMART" id="SM00278">
    <property type="entry name" value="HhH1"/>
    <property type="match status" value="3"/>
</dbReference>
<feature type="binding site" evidence="12">
    <location>
        <position position="415"/>
    </location>
    <ligand>
        <name>Zn(2+)</name>
        <dbReference type="ChEBI" id="CHEBI:29105"/>
    </ligand>
</feature>
<evidence type="ECO:0000313" key="14">
    <source>
        <dbReference type="EMBL" id="MCK8624317.1"/>
    </source>
</evidence>
<dbReference type="SUPFAM" id="SSF47781">
    <property type="entry name" value="RuvA domain 2-like"/>
    <property type="match status" value="1"/>
</dbReference>
<dbReference type="InterPro" id="IPR001357">
    <property type="entry name" value="BRCT_dom"/>
</dbReference>
<dbReference type="EC" id="6.5.1.2" evidence="12"/>
<evidence type="ECO:0000256" key="7">
    <source>
        <dbReference type="ARBA" id="ARBA00022842"/>
    </source>
</evidence>
<dbReference type="Proteomes" id="UP001522905">
    <property type="component" value="Unassembled WGS sequence"/>
</dbReference>
<dbReference type="HAMAP" id="MF_01588">
    <property type="entry name" value="DNA_ligase_A"/>
    <property type="match status" value="1"/>
</dbReference>
<dbReference type="Gene3D" id="1.10.287.610">
    <property type="entry name" value="Helix hairpin bin"/>
    <property type="match status" value="1"/>
</dbReference>
<feature type="binding site" evidence="12">
    <location>
        <position position="412"/>
    </location>
    <ligand>
        <name>Zn(2+)</name>
        <dbReference type="ChEBI" id="CHEBI:29105"/>
    </ligand>
</feature>
<dbReference type="Pfam" id="PF00533">
    <property type="entry name" value="BRCT"/>
    <property type="match status" value="1"/>
</dbReference>
<dbReference type="InterPro" id="IPR012340">
    <property type="entry name" value="NA-bd_OB-fold"/>
</dbReference>
<dbReference type="CDD" id="cd00114">
    <property type="entry name" value="LIGANc"/>
    <property type="match status" value="1"/>
</dbReference>
<feature type="binding site" evidence="12">
    <location>
        <position position="144"/>
    </location>
    <ligand>
        <name>NAD(+)</name>
        <dbReference type="ChEBI" id="CHEBI:57540"/>
    </ligand>
</feature>
<dbReference type="InterPro" id="IPR001679">
    <property type="entry name" value="DNA_ligase"/>
</dbReference>
<keyword evidence="9 12" id="KW-0234">DNA repair</keyword>
<comment type="caution">
    <text evidence="14">The sequence shown here is derived from an EMBL/GenBank/DDBJ whole genome shotgun (WGS) entry which is preliminary data.</text>
</comment>
<feature type="domain" description="BRCT" evidence="13">
    <location>
        <begin position="595"/>
        <end position="676"/>
    </location>
</feature>
<dbReference type="NCBIfam" id="TIGR00575">
    <property type="entry name" value="dnlj"/>
    <property type="match status" value="1"/>
</dbReference>
<dbReference type="PANTHER" id="PTHR23389:SF9">
    <property type="entry name" value="DNA LIGASE"/>
    <property type="match status" value="1"/>
</dbReference>
<dbReference type="InterPro" id="IPR018239">
    <property type="entry name" value="DNA_ligase_AS"/>
</dbReference>
<keyword evidence="6 12" id="KW-0862">Zinc</keyword>
<feature type="binding site" evidence="12">
    <location>
        <position position="121"/>
    </location>
    <ligand>
        <name>NAD(+)</name>
        <dbReference type="ChEBI" id="CHEBI:57540"/>
    </ligand>
</feature>
<feature type="binding site" evidence="12">
    <location>
        <position position="294"/>
    </location>
    <ligand>
        <name>NAD(+)</name>
        <dbReference type="ChEBI" id="CHEBI:57540"/>
    </ligand>
</feature>
<dbReference type="SUPFAM" id="SSF56091">
    <property type="entry name" value="DNA ligase/mRNA capping enzyme, catalytic domain"/>
    <property type="match status" value="1"/>
</dbReference>
<proteinExistence type="inferred from homology"/>
<evidence type="ECO:0000256" key="3">
    <source>
        <dbReference type="ARBA" id="ARBA00022705"/>
    </source>
</evidence>
<comment type="similarity">
    <text evidence="12">Belongs to the NAD-dependent DNA ligase family. LigA subfamily.</text>
</comment>
<dbReference type="Pfam" id="PF01653">
    <property type="entry name" value="DNA_ligase_aden"/>
    <property type="match status" value="1"/>
</dbReference>
<evidence type="ECO:0000256" key="1">
    <source>
        <dbReference type="ARBA" id="ARBA00004067"/>
    </source>
</evidence>
<evidence type="ECO:0000256" key="10">
    <source>
        <dbReference type="ARBA" id="ARBA00023211"/>
    </source>
</evidence>
<sequence>MDSFSVENLSKDDAKSELVKLVNQLNQWSHEYYELDSPTVEDSVYDHLYEKLVQIERKYPDLISPDSPTQKVGGDVLDDLSKVNHKVPMLSLGDVFSKQELAEFLKRLVNNNPEVDAYNCELKIDGLSISLRYENGIFIQGSTRGNGLIGEDITNNLKTIPSIPQKLTHPVNIEVRGECYMPKASFVSLNEQREKDGQKPFANPRNAAAGSLRQLDPAVTKSRNLSTFVYNVANYDDLNSNTQSGMLKELQELGFSVNDTYQVARNESEINEYIDKYTSKRNDLSYGIDGIVVKTNNLKLQEKIGHTVKVPRWAIAYKFPPEEAETKLLDVEWTIGRTGVVTPTAIMNEVTLAGTKVSRASLHNPDYLNEKALRIGDVVKLHKAGDIIPEISEYIPERRPVESLPIIVPTNCPSCGAKLVHLDEEVVLRCINPQCPAQLTEQINHFASRNAMNIDGLGPKIVNQLFENNLVSNVASLYSLSNDQLLKLDKFGEKAADNLIKSINNSKSNSLERLLFGLGIRHVGVKASKLVAKHFKDINSIINANADDILEIDTIGQTIADSIVTYFSNEDSIELITELKKFNLNMRYLGVSNYIPDNVFMNKSIVLTGKLNEMSRPKASEMLEQLGAKIIGSVSKNTDILIAGEKAGSKLNKAESLNVKIMSEDEFLEEINRINY</sequence>
<protein>
    <recommendedName>
        <fullName evidence="12">DNA ligase</fullName>
        <ecNumber evidence="12">6.5.1.2</ecNumber>
    </recommendedName>
    <alternativeName>
        <fullName evidence="12">Polydeoxyribonucleotide synthase [NAD(+)]</fullName>
    </alternativeName>
</protein>
<feature type="binding site" evidence="12">
    <location>
        <position position="430"/>
    </location>
    <ligand>
        <name>Zn(2+)</name>
        <dbReference type="ChEBI" id="CHEBI:29105"/>
    </ligand>
</feature>
<dbReference type="GO" id="GO:0003911">
    <property type="term" value="F:DNA ligase (NAD+) activity"/>
    <property type="evidence" value="ECO:0007669"/>
    <property type="project" value="UniProtKB-EC"/>
</dbReference>
<feature type="binding site" evidence="12">
    <location>
        <position position="435"/>
    </location>
    <ligand>
        <name>Zn(2+)</name>
        <dbReference type="ChEBI" id="CHEBI:29105"/>
    </ligand>
</feature>
<dbReference type="NCBIfam" id="NF005932">
    <property type="entry name" value="PRK07956.1"/>
    <property type="match status" value="1"/>
</dbReference>
<feature type="active site" description="N6-AMP-lysine intermediate" evidence="12">
    <location>
        <position position="123"/>
    </location>
</feature>
<dbReference type="InterPro" id="IPR010994">
    <property type="entry name" value="RuvA_2-like"/>
</dbReference>
<dbReference type="InterPro" id="IPR004149">
    <property type="entry name" value="Znf_DNAligase_C4"/>
</dbReference>
<dbReference type="Gene3D" id="3.40.50.10190">
    <property type="entry name" value="BRCT domain"/>
    <property type="match status" value="1"/>
</dbReference>
<organism evidence="14 15">
    <name type="scientific">Apilactobacillus xinyiensis</name>
    <dbReference type="NCBI Taxonomy" id="2841032"/>
    <lineage>
        <taxon>Bacteria</taxon>
        <taxon>Bacillati</taxon>
        <taxon>Bacillota</taxon>
        <taxon>Bacilli</taxon>
        <taxon>Lactobacillales</taxon>
        <taxon>Lactobacillaceae</taxon>
        <taxon>Apilactobacillus</taxon>
    </lineage>
</organism>
<name>A0ABT0I0G8_9LACO</name>
<dbReference type="SMART" id="SM00292">
    <property type="entry name" value="BRCT"/>
    <property type="match status" value="1"/>
</dbReference>
<feature type="binding site" evidence="12">
    <location>
        <begin position="42"/>
        <end position="46"/>
    </location>
    <ligand>
        <name>NAD(+)</name>
        <dbReference type="ChEBI" id="CHEBI:57540"/>
    </ligand>
</feature>
<dbReference type="SUPFAM" id="SSF50249">
    <property type="entry name" value="Nucleic acid-binding proteins"/>
    <property type="match status" value="1"/>
</dbReference>
<keyword evidence="2 12" id="KW-0436">Ligase</keyword>
<dbReference type="Pfam" id="PF03120">
    <property type="entry name" value="OB_DNA_ligase"/>
    <property type="match status" value="1"/>
</dbReference>
<dbReference type="Gene3D" id="2.40.50.140">
    <property type="entry name" value="Nucleic acid-binding proteins"/>
    <property type="match status" value="1"/>
</dbReference>
<keyword evidence="10 12" id="KW-0464">Manganese</keyword>
<keyword evidence="3 12" id="KW-0235">DNA replication</keyword>
<dbReference type="SMART" id="SM00532">
    <property type="entry name" value="LIGANc"/>
    <property type="match status" value="1"/>
</dbReference>
<dbReference type="RefSeq" id="WP_248601517.1">
    <property type="nucleotide sequence ID" value="NZ_JAJIAO010000002.1"/>
</dbReference>
<dbReference type="Pfam" id="PF14520">
    <property type="entry name" value="HHH_5"/>
    <property type="match status" value="1"/>
</dbReference>
<evidence type="ECO:0000256" key="4">
    <source>
        <dbReference type="ARBA" id="ARBA00022723"/>
    </source>
</evidence>
<dbReference type="Gene3D" id="1.10.150.20">
    <property type="entry name" value="5' to 3' exonuclease, C-terminal subdomain"/>
    <property type="match status" value="2"/>
</dbReference>
<dbReference type="PANTHER" id="PTHR23389">
    <property type="entry name" value="CHROMOSOME TRANSMISSION FIDELITY FACTOR 18"/>
    <property type="match status" value="1"/>
</dbReference>
<comment type="function">
    <text evidence="1 12">DNA ligase that catalyzes the formation of phosphodiester linkages between 5'-phosphoryl and 3'-hydroxyl groups in double-stranded DNA using NAD as a coenzyme and as the energy source for the reaction. It is essential for DNA replication and repair of damaged DNA.</text>
</comment>
<comment type="cofactor">
    <cofactor evidence="12">
        <name>Mg(2+)</name>
        <dbReference type="ChEBI" id="CHEBI:18420"/>
    </cofactor>
    <cofactor evidence="12">
        <name>Mn(2+)</name>
        <dbReference type="ChEBI" id="CHEBI:29035"/>
    </cofactor>
</comment>
<dbReference type="Pfam" id="PF03119">
    <property type="entry name" value="DNA_ligase_ZBD"/>
    <property type="match status" value="1"/>
</dbReference>